<dbReference type="Proteomes" id="UP000179734">
    <property type="component" value="Unassembled WGS sequence"/>
</dbReference>
<keyword evidence="2" id="KW-0732">Signal</keyword>
<dbReference type="AlphaFoldDB" id="A0A1S1NF49"/>
<comment type="caution">
    <text evidence="3">The sequence shown here is derived from an EMBL/GenBank/DDBJ whole genome shotgun (WGS) entry which is preliminary data.</text>
</comment>
<evidence type="ECO:0000256" key="2">
    <source>
        <dbReference type="SAM" id="SignalP"/>
    </source>
</evidence>
<organism evidence="3 4">
    <name type="scientific">Mycobacterium talmoniae</name>
    <dbReference type="NCBI Taxonomy" id="1858794"/>
    <lineage>
        <taxon>Bacteria</taxon>
        <taxon>Bacillati</taxon>
        <taxon>Actinomycetota</taxon>
        <taxon>Actinomycetes</taxon>
        <taxon>Mycobacteriales</taxon>
        <taxon>Mycobacteriaceae</taxon>
        <taxon>Mycobacterium</taxon>
    </lineage>
</organism>
<evidence type="ECO:0008006" key="5">
    <source>
        <dbReference type="Google" id="ProtNLM"/>
    </source>
</evidence>
<keyword evidence="4" id="KW-1185">Reference proteome</keyword>
<evidence type="ECO:0000313" key="4">
    <source>
        <dbReference type="Proteomes" id="UP000179734"/>
    </source>
</evidence>
<evidence type="ECO:0000256" key="1">
    <source>
        <dbReference type="SAM" id="MobiDB-lite"/>
    </source>
</evidence>
<proteinExistence type="predicted"/>
<accession>A0A1S1NF49</accession>
<sequence>MVPPVTVVVRGFALVAYASVLASGAVVGPPALADPTPPTLDSLEPPAPPAPPAPVAAPNPPPAASKASDEAGIRQVIQASVSAFNSQNWDALSGLYCAAKQAGFSVGQMQESYNESAPIRIAVKAVTIANDQAFVPIVLTDRNGAASMVWNMVRENGWKICGGG</sequence>
<protein>
    <recommendedName>
        <fullName evidence="5">DUF4878 domain-containing protein</fullName>
    </recommendedName>
</protein>
<feature type="region of interest" description="Disordered" evidence="1">
    <location>
        <begin position="33"/>
        <end position="69"/>
    </location>
</feature>
<name>A0A1S1NF49_9MYCO</name>
<feature type="compositionally biased region" description="Pro residues" evidence="1">
    <location>
        <begin position="45"/>
        <end position="63"/>
    </location>
</feature>
<evidence type="ECO:0000313" key="3">
    <source>
        <dbReference type="EMBL" id="OHU98690.1"/>
    </source>
</evidence>
<feature type="chain" id="PRO_5012210247" description="DUF4878 domain-containing protein" evidence="2">
    <location>
        <begin position="34"/>
        <end position="164"/>
    </location>
</feature>
<feature type="signal peptide" evidence="2">
    <location>
        <begin position="1"/>
        <end position="33"/>
    </location>
</feature>
<reference evidence="3 4" key="1">
    <citation type="submission" date="2016-10" db="EMBL/GenBank/DDBJ databases">
        <title>Genome sequence of Mycobacterium talmonii.</title>
        <authorList>
            <person name="Greninger A.L."/>
            <person name="Elliott B."/>
            <person name="Vasireddy S."/>
            <person name="Vasireddy R."/>
        </authorList>
    </citation>
    <scope>NUCLEOTIDE SEQUENCE [LARGE SCALE GENOMIC DNA]</scope>
    <source>
        <strain evidence="4">NE-TNMC-100812</strain>
    </source>
</reference>
<dbReference type="EMBL" id="MLQM01000138">
    <property type="protein sequence ID" value="OHU98690.1"/>
    <property type="molecule type" value="Genomic_DNA"/>
</dbReference>
<dbReference type="InterPro" id="IPR032710">
    <property type="entry name" value="NTF2-like_dom_sf"/>
</dbReference>
<gene>
    <name evidence="3" type="ORF">BKN37_20225</name>
</gene>
<dbReference type="SUPFAM" id="SSF54427">
    <property type="entry name" value="NTF2-like"/>
    <property type="match status" value="1"/>
</dbReference>